<keyword evidence="2" id="KW-1133">Transmembrane helix</keyword>
<comment type="caution">
    <text evidence="4">The sequence shown here is derived from an EMBL/GenBank/DDBJ whole genome shotgun (WGS) entry which is preliminary data.</text>
</comment>
<evidence type="ECO:0000313" key="5">
    <source>
        <dbReference type="Proteomes" id="UP000193218"/>
    </source>
</evidence>
<keyword evidence="2" id="KW-0812">Transmembrane</keyword>
<reference evidence="4 5" key="1">
    <citation type="submission" date="2017-03" db="EMBL/GenBank/DDBJ databases">
        <title>Widespread Adenine N6-methylation of Active Genes in Fungi.</title>
        <authorList>
            <consortium name="DOE Joint Genome Institute"/>
            <person name="Mondo S.J."/>
            <person name="Dannebaum R.O."/>
            <person name="Kuo R.C."/>
            <person name="Louie K.B."/>
            <person name="Bewick A.J."/>
            <person name="Labutti K."/>
            <person name="Haridas S."/>
            <person name="Kuo A."/>
            <person name="Salamov A."/>
            <person name="Ahrendt S.R."/>
            <person name="Lau R."/>
            <person name="Bowen B.P."/>
            <person name="Lipzen A."/>
            <person name="Sullivan W."/>
            <person name="Andreopoulos W.B."/>
            <person name="Clum A."/>
            <person name="Lindquist E."/>
            <person name="Daum C."/>
            <person name="Northen T.R."/>
            <person name="Ramamoorthy G."/>
            <person name="Schmitz R.J."/>
            <person name="Gryganskyi A."/>
            <person name="Culley D."/>
            <person name="Magnuson J."/>
            <person name="James T.Y."/>
            <person name="O'Malley M.A."/>
            <person name="Stajich J.E."/>
            <person name="Spatafora J.W."/>
            <person name="Visel A."/>
            <person name="Grigoriev I.V."/>
        </authorList>
    </citation>
    <scope>NUCLEOTIDE SEQUENCE [LARGE SCALE GENOMIC DNA]</scope>
    <source>
        <strain evidence="4 5">NRRL Y-17943</strain>
    </source>
</reference>
<feature type="region of interest" description="Disordered" evidence="1">
    <location>
        <begin position="314"/>
        <end position="335"/>
    </location>
</feature>
<dbReference type="EMBL" id="NBSH01000003">
    <property type="protein sequence ID" value="ORX39034.1"/>
    <property type="molecule type" value="Genomic_DNA"/>
</dbReference>
<gene>
    <name evidence="4" type="ORF">BD324DRAFT_679539</name>
</gene>
<dbReference type="InterPro" id="IPR045339">
    <property type="entry name" value="DUF6534"/>
</dbReference>
<sequence>MSIPTTEAEIAAVFAPSAKFSLGCMFAQVCVDSFFCGVLTMQGKSFIPSIYSYFKYQRRDSWWIKSVVITTAIINLVVTIYLWYFISYLFVQNFGLWSPFAETKYLAWFPFLDSLNSAVVQAFFAYRAYRLCNRMWIIPLVCGVLILTSVGATLAVLILFSSFASLFQADGVTVPELIWLSSIMSADIIITISILFGLWRSKTGWSHTDRVITRLIRMTLESQVPPTIIAITFMVEFVQTPSSLFGSTLQGIQPKLYAVGLMYALNARITFQQQWVGDKDRTGGQVFAMSNRPTQKTQLQVDVETETYVQSTPAYTLDERPGLNRGPYDTMEDKKSAEDLQDLHVNAEPGVYGSRARLTAH</sequence>
<feature type="transmembrane region" description="Helical" evidence="2">
    <location>
        <begin position="62"/>
        <end position="86"/>
    </location>
</feature>
<dbReference type="Pfam" id="PF20152">
    <property type="entry name" value="DUF6534"/>
    <property type="match status" value="1"/>
</dbReference>
<dbReference type="AlphaFoldDB" id="A0A1Y1UNH3"/>
<feature type="domain" description="DUF6534" evidence="3">
    <location>
        <begin position="185"/>
        <end position="268"/>
    </location>
</feature>
<dbReference type="STRING" id="4999.A0A1Y1UNH3"/>
<keyword evidence="5" id="KW-1185">Reference proteome</keyword>
<dbReference type="RefSeq" id="XP_021872897.1">
    <property type="nucleotide sequence ID" value="XM_022019044.1"/>
</dbReference>
<evidence type="ECO:0000256" key="2">
    <source>
        <dbReference type="SAM" id="Phobius"/>
    </source>
</evidence>
<dbReference type="PANTHER" id="PTHR40465:SF1">
    <property type="entry name" value="DUF6534 DOMAIN-CONTAINING PROTEIN"/>
    <property type="match status" value="1"/>
</dbReference>
<feature type="transmembrane region" description="Helical" evidence="2">
    <location>
        <begin position="138"/>
        <end position="165"/>
    </location>
</feature>
<name>A0A1Y1UNH3_9TREE</name>
<dbReference type="PANTHER" id="PTHR40465">
    <property type="entry name" value="CHROMOSOME 1, WHOLE GENOME SHOTGUN SEQUENCE"/>
    <property type="match status" value="1"/>
</dbReference>
<proteinExistence type="predicted"/>
<evidence type="ECO:0000313" key="4">
    <source>
        <dbReference type="EMBL" id="ORX39034.1"/>
    </source>
</evidence>
<dbReference type="InParanoid" id="A0A1Y1UNH3"/>
<organism evidence="4 5">
    <name type="scientific">Kockovaella imperatae</name>
    <dbReference type="NCBI Taxonomy" id="4999"/>
    <lineage>
        <taxon>Eukaryota</taxon>
        <taxon>Fungi</taxon>
        <taxon>Dikarya</taxon>
        <taxon>Basidiomycota</taxon>
        <taxon>Agaricomycotina</taxon>
        <taxon>Tremellomycetes</taxon>
        <taxon>Tremellales</taxon>
        <taxon>Cuniculitremaceae</taxon>
        <taxon>Kockovaella</taxon>
    </lineage>
</organism>
<evidence type="ECO:0000256" key="1">
    <source>
        <dbReference type="SAM" id="MobiDB-lite"/>
    </source>
</evidence>
<dbReference type="GeneID" id="33560853"/>
<dbReference type="OrthoDB" id="2562493at2759"/>
<dbReference type="Proteomes" id="UP000193218">
    <property type="component" value="Unassembled WGS sequence"/>
</dbReference>
<protein>
    <recommendedName>
        <fullName evidence="3">DUF6534 domain-containing protein</fullName>
    </recommendedName>
</protein>
<evidence type="ECO:0000259" key="3">
    <source>
        <dbReference type="Pfam" id="PF20152"/>
    </source>
</evidence>
<feature type="transmembrane region" description="Helical" evidence="2">
    <location>
        <begin position="106"/>
        <end position="126"/>
    </location>
</feature>
<keyword evidence="2" id="KW-0472">Membrane</keyword>
<accession>A0A1Y1UNH3</accession>
<feature type="transmembrane region" description="Helical" evidence="2">
    <location>
        <begin position="177"/>
        <end position="199"/>
    </location>
</feature>